<reference evidence="1 2" key="1">
    <citation type="submission" date="2023-01" db="EMBL/GenBank/DDBJ databases">
        <title>Analysis of 21 Apiospora genomes using comparative genomics revels a genus with tremendous synthesis potential of carbohydrate active enzymes and secondary metabolites.</title>
        <authorList>
            <person name="Sorensen T."/>
        </authorList>
    </citation>
    <scope>NUCLEOTIDE SEQUENCE [LARGE SCALE GENOMIC DNA]</scope>
    <source>
        <strain evidence="1 2">CBS 135458</strain>
    </source>
</reference>
<keyword evidence="2" id="KW-1185">Reference proteome</keyword>
<dbReference type="Proteomes" id="UP001480595">
    <property type="component" value="Unassembled WGS sequence"/>
</dbReference>
<accession>A0ABR1TWR9</accession>
<comment type="caution">
    <text evidence="1">The sequence shown here is derived from an EMBL/GenBank/DDBJ whole genome shotgun (WGS) entry which is preliminary data.</text>
</comment>
<dbReference type="GeneID" id="92096503"/>
<dbReference type="RefSeq" id="XP_066712550.1">
    <property type="nucleotide sequence ID" value="XM_066863440.1"/>
</dbReference>
<protein>
    <submittedName>
        <fullName evidence="1">Uncharacterized protein</fullName>
    </submittedName>
</protein>
<sequence>MTTISSARSSIVPLISPMVLHQGGRARFFPRGCHGLPGMLAGGLDALRDPSTLAARRFGRLGQGRSSVGS</sequence>
<proteinExistence type="predicted"/>
<name>A0ABR1TWR9_9PEZI</name>
<evidence type="ECO:0000313" key="2">
    <source>
        <dbReference type="Proteomes" id="UP001480595"/>
    </source>
</evidence>
<evidence type="ECO:0000313" key="1">
    <source>
        <dbReference type="EMBL" id="KAK8050301.1"/>
    </source>
</evidence>
<dbReference type="EMBL" id="JAQQWL010000011">
    <property type="protein sequence ID" value="KAK8050301.1"/>
    <property type="molecule type" value="Genomic_DNA"/>
</dbReference>
<organism evidence="1 2">
    <name type="scientific">Apiospora phragmitis</name>
    <dbReference type="NCBI Taxonomy" id="2905665"/>
    <lineage>
        <taxon>Eukaryota</taxon>
        <taxon>Fungi</taxon>
        <taxon>Dikarya</taxon>
        <taxon>Ascomycota</taxon>
        <taxon>Pezizomycotina</taxon>
        <taxon>Sordariomycetes</taxon>
        <taxon>Xylariomycetidae</taxon>
        <taxon>Amphisphaeriales</taxon>
        <taxon>Apiosporaceae</taxon>
        <taxon>Apiospora</taxon>
    </lineage>
</organism>
<gene>
    <name evidence="1" type="ORF">PG994_012031</name>
</gene>